<dbReference type="Gene3D" id="1.10.3720.10">
    <property type="entry name" value="MetI-like"/>
    <property type="match status" value="1"/>
</dbReference>
<evidence type="ECO:0000256" key="6">
    <source>
        <dbReference type="ARBA" id="ARBA00023136"/>
    </source>
</evidence>
<dbReference type="InterPro" id="IPR000515">
    <property type="entry name" value="MetI-like"/>
</dbReference>
<keyword evidence="5 7" id="KW-1133">Transmembrane helix</keyword>
<keyword evidence="10" id="KW-1185">Reference proteome</keyword>
<feature type="transmembrane region" description="Helical" evidence="7">
    <location>
        <begin position="276"/>
        <end position="295"/>
    </location>
</feature>
<dbReference type="Proteomes" id="UP000319818">
    <property type="component" value="Unassembled WGS sequence"/>
</dbReference>
<comment type="subcellular location">
    <subcellularLocation>
        <location evidence="1 7">Cell membrane</location>
        <topology evidence="1 7">Multi-pass membrane protein</topology>
    </subcellularLocation>
</comment>
<keyword evidence="2 7" id="KW-0813">Transport</keyword>
<keyword evidence="3" id="KW-1003">Cell membrane</keyword>
<reference evidence="9 10" key="1">
    <citation type="submission" date="2019-06" db="EMBL/GenBank/DDBJ databases">
        <title>Sequencing the genomes of 1000 actinobacteria strains.</title>
        <authorList>
            <person name="Klenk H.-P."/>
        </authorList>
    </citation>
    <scope>NUCLEOTIDE SEQUENCE [LARGE SCALE GENOMIC DNA]</scope>
    <source>
        <strain evidence="9 10">DSM 45511</strain>
    </source>
</reference>
<evidence type="ECO:0000256" key="3">
    <source>
        <dbReference type="ARBA" id="ARBA00022475"/>
    </source>
</evidence>
<dbReference type="CDD" id="cd06261">
    <property type="entry name" value="TM_PBP2"/>
    <property type="match status" value="1"/>
</dbReference>
<dbReference type="PANTHER" id="PTHR30193:SF41">
    <property type="entry name" value="DIACETYLCHITOBIOSE UPTAKE SYSTEM PERMEASE PROTEIN NGCF"/>
    <property type="match status" value="1"/>
</dbReference>
<evidence type="ECO:0000313" key="9">
    <source>
        <dbReference type="EMBL" id="TQM35892.1"/>
    </source>
</evidence>
<proteinExistence type="inferred from homology"/>
<evidence type="ECO:0000256" key="4">
    <source>
        <dbReference type="ARBA" id="ARBA00022692"/>
    </source>
</evidence>
<dbReference type="PANTHER" id="PTHR30193">
    <property type="entry name" value="ABC TRANSPORTER PERMEASE PROTEIN"/>
    <property type="match status" value="1"/>
</dbReference>
<feature type="transmembrane region" description="Helical" evidence="7">
    <location>
        <begin position="161"/>
        <end position="182"/>
    </location>
</feature>
<feature type="transmembrane region" description="Helical" evidence="7">
    <location>
        <begin position="84"/>
        <end position="104"/>
    </location>
</feature>
<organism evidence="9 10">
    <name type="scientific">Pseudonocardia cypriaca</name>
    <dbReference type="NCBI Taxonomy" id="882449"/>
    <lineage>
        <taxon>Bacteria</taxon>
        <taxon>Bacillati</taxon>
        <taxon>Actinomycetota</taxon>
        <taxon>Actinomycetes</taxon>
        <taxon>Pseudonocardiales</taxon>
        <taxon>Pseudonocardiaceae</taxon>
        <taxon>Pseudonocardia</taxon>
    </lineage>
</organism>
<dbReference type="InterPro" id="IPR035906">
    <property type="entry name" value="MetI-like_sf"/>
</dbReference>
<evidence type="ECO:0000313" key="10">
    <source>
        <dbReference type="Proteomes" id="UP000319818"/>
    </source>
</evidence>
<evidence type="ECO:0000256" key="1">
    <source>
        <dbReference type="ARBA" id="ARBA00004651"/>
    </source>
</evidence>
<evidence type="ECO:0000256" key="7">
    <source>
        <dbReference type="RuleBase" id="RU363032"/>
    </source>
</evidence>
<dbReference type="SUPFAM" id="SSF161098">
    <property type="entry name" value="MetI-like"/>
    <property type="match status" value="1"/>
</dbReference>
<gene>
    <name evidence="9" type="ORF">FB388_7337</name>
</gene>
<protein>
    <submittedName>
        <fullName evidence="9">Carbohydrate ABC transporter membrane protein 1 (CUT1 family)</fullName>
    </submittedName>
</protein>
<dbReference type="OrthoDB" id="9782326at2"/>
<evidence type="ECO:0000256" key="2">
    <source>
        <dbReference type="ARBA" id="ARBA00022448"/>
    </source>
</evidence>
<feature type="transmembrane region" description="Helical" evidence="7">
    <location>
        <begin position="220"/>
        <end position="240"/>
    </location>
</feature>
<dbReference type="EMBL" id="VFPH01000003">
    <property type="protein sequence ID" value="TQM35892.1"/>
    <property type="molecule type" value="Genomic_DNA"/>
</dbReference>
<evidence type="ECO:0000256" key="5">
    <source>
        <dbReference type="ARBA" id="ARBA00022989"/>
    </source>
</evidence>
<dbReference type="PROSITE" id="PS50928">
    <property type="entry name" value="ABC_TM1"/>
    <property type="match status" value="1"/>
</dbReference>
<evidence type="ECO:0000259" key="8">
    <source>
        <dbReference type="PROSITE" id="PS50928"/>
    </source>
</evidence>
<dbReference type="RefSeq" id="WP_142107187.1">
    <property type="nucleotide sequence ID" value="NZ_VFPH01000003.1"/>
</dbReference>
<name>A0A543FPZ3_9PSEU</name>
<keyword evidence="6 7" id="KW-0472">Membrane</keyword>
<sequence length="306" mass="33075">MAVVSRGAPAGAGAHPSRRRALTGFLFFAPFLVVFLATIVAPLVYALGLSLFRRRLIGGTTFVGLDNYLRAATDPQFLAGIGRVGLFLVIQVPVMLLLALFVALAIDSRRVWWPKLFRLGVFVPYAVPSVVGALMWGFLYGGQFGLTGQLAEAFGVDPPDLLGSSLMLASLANIVTWQFVGYNMLILYAALRAIPQDLYDAAEVDGAGEFRKVWSVKLPALRPALLLATIFSVIGSFQLFTEPKVMTDLSPAVIGTSYTPNIYAYELAFNGQLVDYAAAISVLLGLVTIVVAYVVQLTTARREHIL</sequence>
<feature type="transmembrane region" description="Helical" evidence="7">
    <location>
        <begin position="116"/>
        <end position="141"/>
    </location>
</feature>
<dbReference type="AlphaFoldDB" id="A0A543FPZ3"/>
<comment type="similarity">
    <text evidence="7">Belongs to the binding-protein-dependent transport system permease family.</text>
</comment>
<dbReference type="Pfam" id="PF00528">
    <property type="entry name" value="BPD_transp_1"/>
    <property type="match status" value="1"/>
</dbReference>
<feature type="domain" description="ABC transmembrane type-1" evidence="8">
    <location>
        <begin position="81"/>
        <end position="295"/>
    </location>
</feature>
<comment type="caution">
    <text evidence="9">The sequence shown here is derived from an EMBL/GenBank/DDBJ whole genome shotgun (WGS) entry which is preliminary data.</text>
</comment>
<dbReference type="InterPro" id="IPR051393">
    <property type="entry name" value="ABC_transporter_permease"/>
</dbReference>
<feature type="transmembrane region" description="Helical" evidence="7">
    <location>
        <begin position="25"/>
        <end position="47"/>
    </location>
</feature>
<dbReference type="GO" id="GO:0005886">
    <property type="term" value="C:plasma membrane"/>
    <property type="evidence" value="ECO:0007669"/>
    <property type="project" value="UniProtKB-SubCell"/>
</dbReference>
<keyword evidence="4 7" id="KW-0812">Transmembrane</keyword>
<accession>A0A543FPZ3</accession>
<dbReference type="GO" id="GO:0055085">
    <property type="term" value="P:transmembrane transport"/>
    <property type="evidence" value="ECO:0007669"/>
    <property type="project" value="InterPro"/>
</dbReference>